<feature type="compositionally biased region" description="Low complexity" evidence="1">
    <location>
        <begin position="18"/>
        <end position="29"/>
    </location>
</feature>
<evidence type="ECO:0000256" key="1">
    <source>
        <dbReference type="SAM" id="MobiDB-lite"/>
    </source>
</evidence>
<evidence type="ECO:0000313" key="2">
    <source>
        <dbReference type="EMBL" id="GAF85638.1"/>
    </source>
</evidence>
<dbReference type="EMBL" id="BARS01003744">
    <property type="protein sequence ID" value="GAF85638.1"/>
    <property type="molecule type" value="Genomic_DNA"/>
</dbReference>
<gene>
    <name evidence="2" type="ORF">S01H1_07255</name>
</gene>
<comment type="caution">
    <text evidence="2">The sequence shown here is derived from an EMBL/GenBank/DDBJ whole genome shotgun (WGS) entry which is preliminary data.</text>
</comment>
<name>X0SWR6_9ZZZZ</name>
<sequence length="73" mass="7555">MASWQWEHFSMKSSLDEAAGADSSGPGAPGRVAAVCAAQPDMMSPAASSRAPAGMVNDLGRMVFPPPKDPLPR</sequence>
<reference evidence="2" key="1">
    <citation type="journal article" date="2014" name="Front. Microbiol.">
        <title>High frequency of phylogenetically diverse reductive dehalogenase-homologous genes in deep subseafloor sedimentary metagenomes.</title>
        <authorList>
            <person name="Kawai M."/>
            <person name="Futagami T."/>
            <person name="Toyoda A."/>
            <person name="Takaki Y."/>
            <person name="Nishi S."/>
            <person name="Hori S."/>
            <person name="Arai W."/>
            <person name="Tsubouchi T."/>
            <person name="Morono Y."/>
            <person name="Uchiyama I."/>
            <person name="Ito T."/>
            <person name="Fujiyama A."/>
            <person name="Inagaki F."/>
            <person name="Takami H."/>
        </authorList>
    </citation>
    <scope>NUCLEOTIDE SEQUENCE</scope>
    <source>
        <strain evidence="2">Expedition CK06-06</strain>
    </source>
</reference>
<organism evidence="2">
    <name type="scientific">marine sediment metagenome</name>
    <dbReference type="NCBI Taxonomy" id="412755"/>
    <lineage>
        <taxon>unclassified sequences</taxon>
        <taxon>metagenomes</taxon>
        <taxon>ecological metagenomes</taxon>
    </lineage>
</organism>
<feature type="non-terminal residue" evidence="2">
    <location>
        <position position="73"/>
    </location>
</feature>
<dbReference type="AlphaFoldDB" id="X0SWR6"/>
<accession>X0SWR6</accession>
<protein>
    <submittedName>
        <fullName evidence="2">Uncharacterized protein</fullName>
    </submittedName>
</protein>
<proteinExistence type="predicted"/>
<feature type="region of interest" description="Disordered" evidence="1">
    <location>
        <begin position="1"/>
        <end position="29"/>
    </location>
</feature>